<comment type="caution">
    <text evidence="2">The sequence shown here is derived from an EMBL/GenBank/DDBJ whole genome shotgun (WGS) entry which is preliminary data.</text>
</comment>
<dbReference type="InterPro" id="IPR011051">
    <property type="entry name" value="RmlC_Cupin_sf"/>
</dbReference>
<organism evidence="2 3">
    <name type="scientific">Metarhizium guizhouense (strain ARSEF 977)</name>
    <dbReference type="NCBI Taxonomy" id="1276136"/>
    <lineage>
        <taxon>Eukaryota</taxon>
        <taxon>Fungi</taxon>
        <taxon>Dikarya</taxon>
        <taxon>Ascomycota</taxon>
        <taxon>Pezizomycotina</taxon>
        <taxon>Sordariomycetes</taxon>
        <taxon>Hypocreomycetidae</taxon>
        <taxon>Hypocreales</taxon>
        <taxon>Clavicipitaceae</taxon>
        <taxon>Metarhizium</taxon>
    </lineage>
</organism>
<feature type="region of interest" description="Disordered" evidence="1">
    <location>
        <begin position="658"/>
        <end position="693"/>
    </location>
</feature>
<feature type="compositionally biased region" description="Polar residues" evidence="1">
    <location>
        <begin position="606"/>
        <end position="642"/>
    </location>
</feature>
<feature type="compositionally biased region" description="Basic and acidic residues" evidence="1">
    <location>
        <begin position="78"/>
        <end position="90"/>
    </location>
</feature>
<evidence type="ECO:0000256" key="1">
    <source>
        <dbReference type="SAM" id="MobiDB-lite"/>
    </source>
</evidence>
<evidence type="ECO:0000313" key="2">
    <source>
        <dbReference type="EMBL" id="KID85717.1"/>
    </source>
</evidence>
<dbReference type="SUPFAM" id="SSF51182">
    <property type="entry name" value="RmlC-like cupins"/>
    <property type="match status" value="1"/>
</dbReference>
<dbReference type="Proteomes" id="UP000031192">
    <property type="component" value="Unassembled WGS sequence"/>
</dbReference>
<dbReference type="HOGENOM" id="CLU_371748_0_0_1"/>
<feature type="compositionally biased region" description="Low complexity" evidence="1">
    <location>
        <begin position="556"/>
        <end position="574"/>
    </location>
</feature>
<feature type="compositionally biased region" description="Polar residues" evidence="1">
    <location>
        <begin position="676"/>
        <end position="687"/>
    </location>
</feature>
<accession>A0A0B4H147</accession>
<name>A0A0B4H147_METGA</name>
<gene>
    <name evidence="2" type="ORF">MGU_07025</name>
</gene>
<feature type="compositionally biased region" description="Polar residues" evidence="1">
    <location>
        <begin position="658"/>
        <end position="668"/>
    </location>
</feature>
<feature type="region of interest" description="Disordered" evidence="1">
    <location>
        <begin position="526"/>
        <end position="642"/>
    </location>
</feature>
<feature type="region of interest" description="Disordered" evidence="1">
    <location>
        <begin position="1"/>
        <end position="46"/>
    </location>
</feature>
<feature type="region of interest" description="Disordered" evidence="1">
    <location>
        <begin position="71"/>
        <end position="242"/>
    </location>
</feature>
<dbReference type="AlphaFoldDB" id="A0A0B4H147"/>
<proteinExistence type="predicted"/>
<feature type="compositionally biased region" description="Polar residues" evidence="1">
    <location>
        <begin position="203"/>
        <end position="212"/>
    </location>
</feature>
<sequence length="830" mass="89526">MDLPLGPVDDEKADPTWDADGSHWSTSSDDEEESVTAFDDLPRVSGTGSIAKATHVQVELSNRPHLALFNKAAGAPKMETRGTIKNEPLEPARAQSSDSDDSSLASIPAIARLKETPVPLPPTVAAAGSLPASVSSQPRLAGVPSTTPRAPPAPRASGPASTPTPVPLPSTVMQNAYAPQVFGQTPSRSAPATTLPDSRKPAATSSTPSSGLGESLPLPFTNEKIEPTLPHGAHSTATPRKRYPVPMETAADGRPYTIFIQPNGKPVPTKGVLIPAGYKLHSDPQLPFICPVRGCQSRRFKNLAALSGHFGSCHSNMTFNDNGDGSISKFGNYRNPSGRSPGIVVAQVPFPRATHPALKRGLGEDGAGPSKRQLEESDAGQDRKRRAMSEDREHNQTTQFERDVSKYMAAVHSGFRTANRRDISRMLALPRKRDLPKEFLDKHTYTDLAAQTYACAVAYVVGDEVSGRSACHAATGPLACLSKQCIVLPKSIQLDPKIVRIFTPHHRCVGCAYLALMTSAPDQCELRTEPSKAGSGDKVIPTSSGRPLPDVPILRSSQPAPQQEPQSSPMPSGQGTEQTLSRRPVRQSVLNRLQMDKDRAARPKSKSPTEQPGTQVNRPQTDKNQTARSQSKSPSEQPSAQLNRLQADMDQATQPQILPTEQPGTQLNHTDKDQVARSQSKSPTEQHSSTRLERGILPIKHHGQFGTPEYEMEDWEIAPGRVTNEDSSRNIAYSGAFLTSSTPITISHDIDFNILTIRPGQIYNVPVQKGKIQVFSVASGKLKVTTGGKVVQLGPNGVFPVRPGEKCVIENRIYFEAVVHCTTVKDYELA</sequence>
<keyword evidence="3" id="KW-1185">Reference proteome</keyword>
<dbReference type="EMBL" id="AZNH01000027">
    <property type="protein sequence ID" value="KID85717.1"/>
    <property type="molecule type" value="Genomic_DNA"/>
</dbReference>
<protein>
    <submittedName>
        <fullName evidence="2">Cupin, RmlC-type</fullName>
    </submittedName>
</protein>
<feature type="compositionally biased region" description="Basic and acidic residues" evidence="1">
    <location>
        <begin position="387"/>
        <end position="403"/>
    </location>
</feature>
<evidence type="ECO:0000313" key="3">
    <source>
        <dbReference type="Proteomes" id="UP000031192"/>
    </source>
</evidence>
<feature type="compositionally biased region" description="Polar residues" evidence="1">
    <location>
        <begin position="182"/>
        <end position="196"/>
    </location>
</feature>
<dbReference type="OrthoDB" id="3545073at2759"/>
<reference evidence="2 3" key="1">
    <citation type="journal article" date="2014" name="Proc. Natl. Acad. Sci. U.S.A.">
        <title>Trajectory and genomic determinants of fungal-pathogen speciation and host adaptation.</title>
        <authorList>
            <person name="Hu X."/>
            <person name="Xiao G."/>
            <person name="Zheng P."/>
            <person name="Shang Y."/>
            <person name="Su Y."/>
            <person name="Zhang X."/>
            <person name="Liu X."/>
            <person name="Zhan S."/>
            <person name="St Leger R.J."/>
            <person name="Wang C."/>
        </authorList>
    </citation>
    <scope>NUCLEOTIDE SEQUENCE [LARGE SCALE GENOMIC DNA]</scope>
    <source>
        <strain evidence="2 3">ARSEF 977</strain>
    </source>
</reference>
<feature type="region of interest" description="Disordered" evidence="1">
    <location>
        <begin position="355"/>
        <end position="403"/>
    </location>
</feature>